<keyword evidence="1" id="KW-0175">Coiled coil</keyword>
<dbReference type="InterPro" id="IPR007475">
    <property type="entry name" value="UbiK"/>
</dbReference>
<keyword evidence="1" id="KW-0831">Ubiquinone biosynthesis</keyword>
<protein>
    <recommendedName>
        <fullName evidence="1">Ubiquinone biosynthesis accessory factor UbiK</fullName>
    </recommendedName>
</protein>
<keyword evidence="3" id="KW-1185">Reference proteome</keyword>
<evidence type="ECO:0000256" key="1">
    <source>
        <dbReference type="HAMAP-Rule" id="MF_02216"/>
    </source>
</evidence>
<evidence type="ECO:0000313" key="3">
    <source>
        <dbReference type="Proteomes" id="UP000832011"/>
    </source>
</evidence>
<name>A0ABY4E6T3_9NEIS</name>
<comment type="subcellular location">
    <subcellularLocation>
        <location evidence="1">Cytoplasm</location>
    </subcellularLocation>
</comment>
<sequence length="108" mass="11941">MIAKKIFEEISSKLGDTIAQSPAKDIEKNVKSLMGSAFNRMDLVTREEFDIQQQVLIKTRELLTQLEQRVAALEAAQTFTEATVEDAVETAEAAAAKVVAEEQQNKEA</sequence>
<evidence type="ECO:0000313" key="2">
    <source>
        <dbReference type="EMBL" id="UOO90600.1"/>
    </source>
</evidence>
<gene>
    <name evidence="1" type="primary">ubiK</name>
    <name evidence="2" type="ORF">LVJ82_06390</name>
</gene>
<proteinExistence type="inferred from homology"/>
<comment type="pathway">
    <text evidence="1">Cofactor biosynthesis; ubiquinone biosynthesis.</text>
</comment>
<organism evidence="2 3">
    <name type="scientific">Vitreoscilla massiliensis</name>
    <dbReference type="NCBI Taxonomy" id="1689272"/>
    <lineage>
        <taxon>Bacteria</taxon>
        <taxon>Pseudomonadati</taxon>
        <taxon>Pseudomonadota</taxon>
        <taxon>Betaproteobacteria</taxon>
        <taxon>Neisseriales</taxon>
        <taxon>Neisseriaceae</taxon>
        <taxon>Vitreoscilla</taxon>
    </lineage>
</organism>
<dbReference type="Proteomes" id="UP000832011">
    <property type="component" value="Chromosome"/>
</dbReference>
<keyword evidence="1" id="KW-0963">Cytoplasm</keyword>
<accession>A0ABY4E6T3</accession>
<comment type="similarity">
    <text evidence="1">Belongs to the UbiK family.</text>
</comment>
<feature type="coiled-coil region" evidence="1">
    <location>
        <begin position="56"/>
        <end position="83"/>
    </location>
</feature>
<dbReference type="EMBL" id="CP091511">
    <property type="protein sequence ID" value="UOO90600.1"/>
    <property type="molecule type" value="Genomic_DNA"/>
</dbReference>
<dbReference type="RefSeq" id="WP_058304926.1">
    <property type="nucleotide sequence ID" value="NZ_CABKVG010000005.1"/>
</dbReference>
<reference evidence="2 3" key="1">
    <citation type="journal article" date="2022" name="Res Sq">
        <title>Evolution of multicellular longitudinally dividing oral cavity symbionts (Neisseriaceae).</title>
        <authorList>
            <person name="Nyongesa S."/>
            <person name="Weber P."/>
            <person name="Bernet E."/>
            <person name="Pullido F."/>
            <person name="Nieckarz M."/>
            <person name="Delaby M."/>
            <person name="Nieves C."/>
            <person name="Viehboeck T."/>
            <person name="Krause N."/>
            <person name="Rivera-Millot A."/>
            <person name="Nakamura A."/>
            <person name="Vischer N."/>
            <person name="VanNieuwenhze M."/>
            <person name="Brun Y."/>
            <person name="Cava F."/>
            <person name="Bulgheresi S."/>
            <person name="Veyrier F."/>
        </authorList>
    </citation>
    <scope>NUCLEOTIDE SEQUENCE [LARGE SCALE GENOMIC DNA]</scope>
    <source>
        <strain evidence="2 3">SN4</strain>
    </source>
</reference>
<dbReference type="PANTHER" id="PTHR38040:SF1">
    <property type="entry name" value="UBIQUINONE BIOSYNTHESIS ACCESSORY FACTOR UBIK"/>
    <property type="match status" value="1"/>
</dbReference>
<comment type="function">
    <text evidence="1">Required for efficient ubiquinone (coenzyme Q) biosynthesis. UbiK is probably an accessory factor of Ubi enzymes and facilitates ubiquinone biosynthesis by acting as an assembly factor, a targeting factor, or both.</text>
</comment>
<dbReference type="HAMAP" id="MF_02216">
    <property type="entry name" value="UbiK"/>
    <property type="match status" value="1"/>
</dbReference>
<dbReference type="Pfam" id="PF04380">
    <property type="entry name" value="BMFP"/>
    <property type="match status" value="1"/>
</dbReference>
<dbReference type="PANTHER" id="PTHR38040">
    <property type="entry name" value="UBIQUINONE BIOSYNTHESIS ACCESSORY FACTOR UBIK"/>
    <property type="match status" value="1"/>
</dbReference>